<dbReference type="RefSeq" id="WP_074323816.1">
    <property type="nucleotide sequence ID" value="NZ_FVGW01000004.1"/>
</dbReference>
<reference evidence="1 2" key="1">
    <citation type="submission" date="2016-11" db="EMBL/GenBank/DDBJ databases">
        <authorList>
            <consortium name="Pathogen Informatics"/>
        </authorList>
    </citation>
    <scope>NUCLEOTIDE SEQUENCE [LARGE SCALE GENOMIC DNA]</scope>
    <source>
        <strain evidence="1 2">911</strain>
    </source>
</reference>
<proteinExistence type="predicted"/>
<organism evidence="1 2">
    <name type="scientific">Mycobacteroides abscessus subsp. massiliense</name>
    <dbReference type="NCBI Taxonomy" id="1962118"/>
    <lineage>
        <taxon>Bacteria</taxon>
        <taxon>Bacillati</taxon>
        <taxon>Actinomycetota</taxon>
        <taxon>Actinomycetes</taxon>
        <taxon>Mycobacteriales</taxon>
        <taxon>Mycobacteriaceae</taxon>
        <taxon>Mycobacteroides</taxon>
        <taxon>Mycobacteroides abscessus</taxon>
    </lineage>
</organism>
<name>A0A1U2D8M1_9MYCO</name>
<evidence type="ECO:0000313" key="1">
    <source>
        <dbReference type="EMBL" id="SKM04250.1"/>
    </source>
</evidence>
<accession>A0A1U2D8M1</accession>
<gene>
    <name evidence="1" type="ORF">SAMEA2259716_02410</name>
</gene>
<dbReference type="Proteomes" id="UP000190074">
    <property type="component" value="Unassembled WGS sequence"/>
</dbReference>
<evidence type="ECO:0000313" key="2">
    <source>
        <dbReference type="Proteomes" id="UP000190074"/>
    </source>
</evidence>
<dbReference type="EMBL" id="FVGW01000004">
    <property type="protein sequence ID" value="SKM04250.1"/>
    <property type="molecule type" value="Genomic_DNA"/>
</dbReference>
<sequence>MPDVQKLAALLNSYAEYRAAYLNVPEPVTACDMERMKFTDLVMWVEVQSIRKAARLILDPEDNVIGLPSWHWDRWLAEAREALST</sequence>
<dbReference type="AlphaFoldDB" id="A0A1U2D8M1"/>
<protein>
    <submittedName>
        <fullName evidence="1">Uncharacterized protein</fullName>
    </submittedName>
</protein>